<feature type="chain" id="PRO_5031303530" description="exo-alpha-sialidase" evidence="4">
    <location>
        <begin position="20"/>
        <end position="674"/>
    </location>
</feature>
<dbReference type="EMBL" id="CP066776">
    <property type="protein sequence ID" value="QQL45885.1"/>
    <property type="molecule type" value="Genomic_DNA"/>
</dbReference>
<evidence type="ECO:0000256" key="3">
    <source>
        <dbReference type="ARBA" id="ARBA00012733"/>
    </source>
</evidence>
<evidence type="ECO:0000313" key="8">
    <source>
        <dbReference type="Proteomes" id="UP000475117"/>
    </source>
</evidence>
<dbReference type="Gene3D" id="2.120.10.10">
    <property type="match status" value="1"/>
</dbReference>
<accession>A0A7T7F306</accession>
<evidence type="ECO:0000256" key="4">
    <source>
        <dbReference type="SAM" id="SignalP"/>
    </source>
</evidence>
<dbReference type="Pfam" id="PF14873">
    <property type="entry name" value="BNR_assoc_N"/>
    <property type="match status" value="1"/>
</dbReference>
<keyword evidence="8" id="KW-1185">Reference proteome</keyword>
<name>A0A7T7F306_9BACT</name>
<dbReference type="CDD" id="cd15482">
    <property type="entry name" value="Sialidase_non-viral"/>
    <property type="match status" value="1"/>
</dbReference>
<dbReference type="GO" id="GO:0009313">
    <property type="term" value="P:oligosaccharide catabolic process"/>
    <property type="evidence" value="ECO:0007669"/>
    <property type="project" value="TreeGrafter"/>
</dbReference>
<gene>
    <name evidence="7" type="ORF">G3M56_004700</name>
</gene>
<dbReference type="SUPFAM" id="SSF50939">
    <property type="entry name" value="Sialidases"/>
    <property type="match status" value="1"/>
</dbReference>
<dbReference type="InterPro" id="IPR036278">
    <property type="entry name" value="Sialidase_sf"/>
</dbReference>
<evidence type="ECO:0000313" key="7">
    <source>
        <dbReference type="EMBL" id="QQL45885.1"/>
    </source>
</evidence>
<dbReference type="GO" id="GO:0005737">
    <property type="term" value="C:cytoplasm"/>
    <property type="evidence" value="ECO:0007669"/>
    <property type="project" value="TreeGrafter"/>
</dbReference>
<dbReference type="AlphaFoldDB" id="A0A7T7F306"/>
<feature type="signal peptide" evidence="4">
    <location>
        <begin position="1"/>
        <end position="19"/>
    </location>
</feature>
<comment type="similarity">
    <text evidence="2">Belongs to the glycosyl hydrolase 33 family.</text>
</comment>
<evidence type="ECO:0000259" key="5">
    <source>
        <dbReference type="Pfam" id="PF13088"/>
    </source>
</evidence>
<dbReference type="EC" id="3.2.1.18" evidence="3"/>
<dbReference type="InterPro" id="IPR029456">
    <property type="entry name" value="Sialidase_N"/>
</dbReference>
<feature type="domain" description="Sialidase" evidence="5">
    <location>
        <begin position="431"/>
        <end position="639"/>
    </location>
</feature>
<evidence type="ECO:0000259" key="6">
    <source>
        <dbReference type="Pfam" id="PF14873"/>
    </source>
</evidence>
<dbReference type="Proteomes" id="UP000475117">
    <property type="component" value="Chromosome"/>
</dbReference>
<keyword evidence="4" id="KW-0732">Signal</keyword>
<evidence type="ECO:0000256" key="2">
    <source>
        <dbReference type="ARBA" id="ARBA00009348"/>
    </source>
</evidence>
<protein>
    <recommendedName>
        <fullName evidence="3">exo-alpha-sialidase</fullName>
        <ecNumber evidence="3">3.2.1.18</ecNumber>
    </recommendedName>
</protein>
<dbReference type="FunFam" id="2.120.10.10:FF:000012">
    <property type="entry name" value="Sialidase [Precursor]"/>
    <property type="match status" value="1"/>
</dbReference>
<dbReference type="GO" id="GO:0004308">
    <property type="term" value="F:exo-alpha-sialidase activity"/>
    <property type="evidence" value="ECO:0007669"/>
    <property type="project" value="UniProtKB-EC"/>
</dbReference>
<dbReference type="GO" id="GO:0006689">
    <property type="term" value="P:ganglioside catabolic process"/>
    <property type="evidence" value="ECO:0007669"/>
    <property type="project" value="TreeGrafter"/>
</dbReference>
<feature type="domain" description="Sialidase N-terminal" evidence="6">
    <location>
        <begin position="168"/>
        <end position="288"/>
    </location>
</feature>
<reference evidence="7 8" key="1">
    <citation type="submission" date="2020-12" db="EMBL/GenBank/DDBJ databases">
        <title>Sulforoseuscoccus oceanibium gen. nov., sp. nov., a representative of the phylum Verrucomicrobia with special cytoplasmic membrane, and proposal of Sulforoseuscoccusaceae fam. nov.</title>
        <authorList>
            <person name="Xi F."/>
        </authorList>
    </citation>
    <scope>NUCLEOTIDE SEQUENCE [LARGE SCALE GENOMIC DNA]</scope>
    <source>
        <strain evidence="7 8">T37</strain>
    </source>
</reference>
<organism evidence="7 8">
    <name type="scientific">Sulfuriroseicoccus oceanibius</name>
    <dbReference type="NCBI Taxonomy" id="2707525"/>
    <lineage>
        <taxon>Bacteria</taxon>
        <taxon>Pseudomonadati</taxon>
        <taxon>Verrucomicrobiota</taxon>
        <taxon>Verrucomicrobiia</taxon>
        <taxon>Verrucomicrobiales</taxon>
        <taxon>Verrucomicrobiaceae</taxon>
        <taxon>Sulfuriroseicoccus</taxon>
    </lineage>
</organism>
<dbReference type="InterPro" id="IPR011040">
    <property type="entry name" value="Sialidase"/>
</dbReference>
<dbReference type="GO" id="GO:0016020">
    <property type="term" value="C:membrane"/>
    <property type="evidence" value="ECO:0007669"/>
    <property type="project" value="TreeGrafter"/>
</dbReference>
<dbReference type="InterPro" id="IPR026856">
    <property type="entry name" value="Sialidase_fam"/>
</dbReference>
<dbReference type="PANTHER" id="PTHR10628:SF30">
    <property type="entry name" value="EXO-ALPHA-SIALIDASE"/>
    <property type="match status" value="1"/>
</dbReference>
<comment type="catalytic activity">
    <reaction evidence="1">
        <text>Hydrolysis of alpha-(2-&gt;3)-, alpha-(2-&gt;6)-, alpha-(2-&gt;8)- glycosidic linkages of terminal sialic acid residues in oligosaccharides, glycoproteins, glycolipids, colominic acid and synthetic substrates.</text>
        <dbReference type="EC" id="3.2.1.18"/>
    </reaction>
</comment>
<evidence type="ECO:0000256" key="1">
    <source>
        <dbReference type="ARBA" id="ARBA00000427"/>
    </source>
</evidence>
<proteinExistence type="inferred from homology"/>
<sequence>MIRLLLPLLTLLVAFTSSASSGTWSLDKAIVGATSNQQLPVELEDGPFHIKATLNLHRLGGTAAGIRIGDSLLFGFDARNGSLFVEGRAVGRTKLLDAPNPLEANKAFAFNVRRDADNRTSFSLDGREVFTTDKLTGPVDHLTIRPLRNRMDVMALTVSGSLRHPSNEVIVDQSIIPLLNDGSDLALLDLNIRVKEATTLKSVRLSFAGTTDTKDIRKLTLFRNTSANQRRTDQPTTVSSDIQSTTTLAANLPLKQGSNHFWLAVQITPGADLMHQVTVTVESVALEDGRTMSPPSTSPSPMRLAYAIHKQGQHNCHTFRIPALTKANDGSLLAVYDMRYNSARDLQEHMDIGLSRSTDGGQTWAPPVPIMDMGEYGGKPQKENGCSDPGILVDTQTGEIIVTACWTHGKPNTHQWVGKGSEPGHEIGVSTQFMAVRSSDHGRTWSQPENWTQSIKDPAWYLFAPAPGNGITMSNGTLVIPTQGRDANGHPFSNITWSKDRGKTWHVSSPARTNTTECAVAQLSDGSLMLSMRDNRNRHLKDHTNGRAVATTRDLGETWQKHSADHGLLPEPVCMASLISTTLPDGRHVLLFSNPRDKHHRRNMTIQLSLDDGKSWPQQRHILLDEGRGYGYSSLVMIDAQTIGIVYESSVADMTFQKIPLADFAIPQPAQSAD</sequence>
<dbReference type="PANTHER" id="PTHR10628">
    <property type="entry name" value="SIALIDASE"/>
    <property type="match status" value="1"/>
</dbReference>
<dbReference type="Gene3D" id="2.60.40.1290">
    <property type="match status" value="1"/>
</dbReference>
<dbReference type="KEGG" id="soa:G3M56_004700"/>
<dbReference type="RefSeq" id="WP_235203591.1">
    <property type="nucleotide sequence ID" value="NZ_CP066776.1"/>
</dbReference>
<dbReference type="Pfam" id="PF13088">
    <property type="entry name" value="BNR_2"/>
    <property type="match status" value="1"/>
</dbReference>